<proteinExistence type="predicted"/>
<evidence type="ECO:0000313" key="3">
    <source>
        <dbReference type="Proteomes" id="UP000275078"/>
    </source>
</evidence>
<dbReference type="Proteomes" id="UP000275078">
    <property type="component" value="Unassembled WGS sequence"/>
</dbReference>
<protein>
    <submittedName>
        <fullName evidence="2">Uncharacterized protein</fullName>
    </submittedName>
</protein>
<reference evidence="2 3" key="1">
    <citation type="journal article" date="2018" name="Nat. Ecol. Evol.">
        <title>Pezizomycetes genomes reveal the molecular basis of ectomycorrhizal truffle lifestyle.</title>
        <authorList>
            <person name="Murat C."/>
            <person name="Payen T."/>
            <person name="Noel B."/>
            <person name="Kuo A."/>
            <person name="Morin E."/>
            <person name="Chen J."/>
            <person name="Kohler A."/>
            <person name="Krizsan K."/>
            <person name="Balestrini R."/>
            <person name="Da Silva C."/>
            <person name="Montanini B."/>
            <person name="Hainaut M."/>
            <person name="Levati E."/>
            <person name="Barry K.W."/>
            <person name="Belfiori B."/>
            <person name="Cichocki N."/>
            <person name="Clum A."/>
            <person name="Dockter R.B."/>
            <person name="Fauchery L."/>
            <person name="Guy J."/>
            <person name="Iotti M."/>
            <person name="Le Tacon F."/>
            <person name="Lindquist E.A."/>
            <person name="Lipzen A."/>
            <person name="Malagnac F."/>
            <person name="Mello A."/>
            <person name="Molinier V."/>
            <person name="Miyauchi S."/>
            <person name="Poulain J."/>
            <person name="Riccioni C."/>
            <person name="Rubini A."/>
            <person name="Sitrit Y."/>
            <person name="Splivallo R."/>
            <person name="Traeger S."/>
            <person name="Wang M."/>
            <person name="Zifcakova L."/>
            <person name="Wipf D."/>
            <person name="Zambonelli A."/>
            <person name="Paolocci F."/>
            <person name="Nowrousian M."/>
            <person name="Ottonello S."/>
            <person name="Baldrian P."/>
            <person name="Spatafora J.W."/>
            <person name="Henrissat B."/>
            <person name="Nagy L.G."/>
            <person name="Aury J.M."/>
            <person name="Wincker P."/>
            <person name="Grigoriev I.V."/>
            <person name="Bonfante P."/>
            <person name="Martin F.M."/>
        </authorList>
    </citation>
    <scope>NUCLEOTIDE SEQUENCE [LARGE SCALE GENOMIC DNA]</scope>
    <source>
        <strain evidence="2 3">RN42</strain>
    </source>
</reference>
<accession>A0A3N4HSW7</accession>
<organism evidence="2 3">
    <name type="scientific">Ascobolus immersus RN42</name>
    <dbReference type="NCBI Taxonomy" id="1160509"/>
    <lineage>
        <taxon>Eukaryota</taxon>
        <taxon>Fungi</taxon>
        <taxon>Dikarya</taxon>
        <taxon>Ascomycota</taxon>
        <taxon>Pezizomycotina</taxon>
        <taxon>Pezizomycetes</taxon>
        <taxon>Pezizales</taxon>
        <taxon>Ascobolaceae</taxon>
        <taxon>Ascobolus</taxon>
    </lineage>
</organism>
<evidence type="ECO:0000313" key="2">
    <source>
        <dbReference type="EMBL" id="RPA75111.1"/>
    </source>
</evidence>
<keyword evidence="3" id="KW-1185">Reference proteome</keyword>
<dbReference type="EMBL" id="ML119771">
    <property type="protein sequence ID" value="RPA75111.1"/>
    <property type="molecule type" value="Genomic_DNA"/>
</dbReference>
<name>A0A3N4HSW7_ASCIM</name>
<feature type="coiled-coil region" evidence="1">
    <location>
        <begin position="28"/>
        <end position="83"/>
    </location>
</feature>
<sequence length="333" mass="36633">MSVDTRISYNALLSAMGPDVSAFFAEYARTTTAETNNLKEQLQASRREAATYKRAVTELVCENESLKSENASLKSENETLNLKVTTIPALEQRVAQSEKGLVQMNCERQKLFHLMTLCYDDTVKVQTRVICDNYLRLKGYQGRSGDHFGNFKDFLVKDKPHGWQTIGQLLSMRQTLNSATHNRSFVSSAALLLLGDELVKEKTISPAMKYAHELCAKAFLETIGQPHGAIMNMSEMFQKETGAMPQDMMIGFDQPAHIGICRPEAVLGSLFLAPTPATFSATPSLAPTTSLVATAQEFVPAPQLPVAYNPGVVETVYAMAPVMSDPHFTGLVI</sequence>
<keyword evidence="1" id="KW-0175">Coiled coil</keyword>
<dbReference type="AlphaFoldDB" id="A0A3N4HSW7"/>
<gene>
    <name evidence="2" type="ORF">BJ508DRAFT_312244</name>
</gene>
<evidence type="ECO:0000256" key="1">
    <source>
        <dbReference type="SAM" id="Coils"/>
    </source>
</evidence>